<name>J0L4C5_RHILT</name>
<dbReference type="EMBL" id="JH719393">
    <property type="protein sequence ID" value="EJC83282.1"/>
    <property type="molecule type" value="Genomic_DNA"/>
</dbReference>
<sequence>MFAIVGAAGRVGYSTSLALRKAGQPVRAILRDAAKAARLREIGCEIALADLKDPRSLAQVIDDVDAVQLVIPVSPTAADPAGDMRRSIQSIAKTLDQARPKRVLAISDYGAHVADDIGMPSLFRELEARLTRIDTHFFVLRSAEHMHNWGRVIPRAVAFGELMTFQDPVDMVQPTISAQDLGVIAADLLLRPDSGNDLEVIHAEGPRRYSASDVATAVSQLSGRLIHARAVPRSQWKEIFERTVPATLADLLIKANDAKNKGGLVDVEPNAGEVRRGTTELIDALRPLLSPQ</sequence>
<dbReference type="Gene3D" id="3.90.25.10">
    <property type="entry name" value="UDP-galactose 4-epimerase, domain 1"/>
    <property type="match status" value="1"/>
</dbReference>
<dbReference type="Pfam" id="PF13460">
    <property type="entry name" value="NAD_binding_10"/>
    <property type="match status" value="1"/>
</dbReference>
<dbReference type="RefSeq" id="WP_003575431.1">
    <property type="nucleotide sequence ID" value="NZ_JH719393.1"/>
</dbReference>
<proteinExistence type="predicted"/>
<dbReference type="InterPro" id="IPR051604">
    <property type="entry name" value="Ergot_Alk_Oxidoreductase"/>
</dbReference>
<gene>
    <name evidence="2" type="ORF">Rleg4DRAFT_5030</name>
    <name evidence="3" type="ORF">Rleg4DRAFT_6991</name>
</gene>
<dbReference type="HOGENOM" id="CLU_007383_10_5_5"/>
<dbReference type="PANTHER" id="PTHR43162:SF1">
    <property type="entry name" value="PRESTALK A DIFFERENTIATION PROTEIN A"/>
    <property type="match status" value="1"/>
</dbReference>
<organism evidence="3">
    <name type="scientific">Rhizobium leguminosarum bv. trifolii WSM2297</name>
    <dbReference type="NCBI Taxonomy" id="754762"/>
    <lineage>
        <taxon>Bacteria</taxon>
        <taxon>Pseudomonadati</taxon>
        <taxon>Pseudomonadota</taxon>
        <taxon>Alphaproteobacteria</taxon>
        <taxon>Hyphomicrobiales</taxon>
        <taxon>Rhizobiaceae</taxon>
        <taxon>Rhizobium/Agrobacterium group</taxon>
        <taxon>Rhizobium</taxon>
    </lineage>
</organism>
<dbReference type="InterPro" id="IPR036291">
    <property type="entry name" value="NAD(P)-bd_dom_sf"/>
</dbReference>
<reference evidence="3" key="1">
    <citation type="submission" date="2012-02" db="EMBL/GenBank/DDBJ databases">
        <title>Improved High-Quality Draft Sequence of Rhizobium leguminosarum bv. trifolii WSM2297.</title>
        <authorList>
            <consortium name="US DOE Joint Genome Institute"/>
            <person name="Lucas S."/>
            <person name="Han J."/>
            <person name="Lapidus A."/>
            <person name="Cheng J.-F."/>
            <person name="Goodwin L."/>
            <person name="Pitluck S."/>
            <person name="Peters L."/>
            <person name="Ovchinnikova G."/>
            <person name="Zhang X."/>
            <person name="Detter J.C."/>
            <person name="Han C."/>
            <person name="Tapia R."/>
            <person name="Land M."/>
            <person name="Hauser L."/>
            <person name="Kyrpides N."/>
            <person name="Ivanova N."/>
            <person name="Pagani I."/>
            <person name="Brau L."/>
            <person name="Yates R."/>
            <person name="O'Hara G."/>
            <person name="Rui T."/>
            <person name="Howieson J."/>
            <person name="Reeve W."/>
            <person name="Woyke T."/>
        </authorList>
    </citation>
    <scope>NUCLEOTIDE SEQUENCE [LARGE SCALE GENOMIC DNA]</scope>
    <source>
        <strain evidence="3">WSM2297</strain>
    </source>
</reference>
<dbReference type="SUPFAM" id="SSF51735">
    <property type="entry name" value="NAD(P)-binding Rossmann-fold domains"/>
    <property type="match status" value="1"/>
</dbReference>
<dbReference type="EMBL" id="JH719393">
    <property type="protein sequence ID" value="EJC85124.1"/>
    <property type="molecule type" value="Genomic_DNA"/>
</dbReference>
<dbReference type="Proteomes" id="UP000005732">
    <property type="component" value="Unassembled WGS sequence"/>
</dbReference>
<dbReference type="AlphaFoldDB" id="J0L4C5"/>
<evidence type="ECO:0000313" key="3">
    <source>
        <dbReference type="EMBL" id="EJC85124.1"/>
    </source>
</evidence>
<evidence type="ECO:0000313" key="2">
    <source>
        <dbReference type="EMBL" id="EJC83282.1"/>
    </source>
</evidence>
<feature type="domain" description="NAD(P)-binding" evidence="1">
    <location>
        <begin position="6"/>
        <end position="113"/>
    </location>
</feature>
<protein>
    <submittedName>
        <fullName evidence="3">Putative nucleoside-diphosphate sugar epimerase</fullName>
    </submittedName>
</protein>
<dbReference type="Gene3D" id="3.40.50.720">
    <property type="entry name" value="NAD(P)-binding Rossmann-like Domain"/>
    <property type="match status" value="1"/>
</dbReference>
<dbReference type="PANTHER" id="PTHR43162">
    <property type="match status" value="1"/>
</dbReference>
<dbReference type="InterPro" id="IPR016040">
    <property type="entry name" value="NAD(P)-bd_dom"/>
</dbReference>
<evidence type="ECO:0000259" key="1">
    <source>
        <dbReference type="Pfam" id="PF13460"/>
    </source>
</evidence>
<accession>J0L4C5</accession>
<dbReference type="OrthoDB" id="7352262at2"/>